<accession>A0ABD0J6B1</accession>
<sequence length="77" mass="8066">PQAGTSAMRIGWLPVLNLARIPSNLPGVIRAPVGVRSLMIDCLLLSFFPLEGNLSKIPCQSFFTVSVAPASEIGDGG</sequence>
<feature type="non-terminal residue" evidence="1">
    <location>
        <position position="1"/>
    </location>
</feature>
<comment type="caution">
    <text evidence="1">The sequence shown here is derived from an EMBL/GenBank/DDBJ whole genome shotgun (WGS) entry which is preliminary data.</text>
</comment>
<protein>
    <submittedName>
        <fullName evidence="1">Uncharacterized protein</fullName>
    </submittedName>
</protein>
<name>A0ABD0J6B1_9CAEN</name>
<gene>
    <name evidence="1" type="ORF">BaRGS_00038356</name>
</gene>
<reference evidence="1 2" key="1">
    <citation type="journal article" date="2023" name="Sci. Data">
        <title>Genome assembly of the Korean intertidal mud-creeper Batillaria attramentaria.</title>
        <authorList>
            <person name="Patra A.K."/>
            <person name="Ho P.T."/>
            <person name="Jun S."/>
            <person name="Lee S.J."/>
            <person name="Kim Y."/>
            <person name="Won Y.J."/>
        </authorList>
    </citation>
    <scope>NUCLEOTIDE SEQUENCE [LARGE SCALE GENOMIC DNA]</scope>
    <source>
        <strain evidence="1">Wonlab-2016</strain>
    </source>
</reference>
<keyword evidence="2" id="KW-1185">Reference proteome</keyword>
<dbReference type="AlphaFoldDB" id="A0ABD0J6B1"/>
<dbReference type="EMBL" id="JACVVK020000615">
    <property type="protein sequence ID" value="KAK7462603.1"/>
    <property type="molecule type" value="Genomic_DNA"/>
</dbReference>
<dbReference type="Proteomes" id="UP001519460">
    <property type="component" value="Unassembled WGS sequence"/>
</dbReference>
<evidence type="ECO:0000313" key="1">
    <source>
        <dbReference type="EMBL" id="KAK7462603.1"/>
    </source>
</evidence>
<proteinExistence type="predicted"/>
<evidence type="ECO:0000313" key="2">
    <source>
        <dbReference type="Proteomes" id="UP001519460"/>
    </source>
</evidence>
<organism evidence="1 2">
    <name type="scientific">Batillaria attramentaria</name>
    <dbReference type="NCBI Taxonomy" id="370345"/>
    <lineage>
        <taxon>Eukaryota</taxon>
        <taxon>Metazoa</taxon>
        <taxon>Spiralia</taxon>
        <taxon>Lophotrochozoa</taxon>
        <taxon>Mollusca</taxon>
        <taxon>Gastropoda</taxon>
        <taxon>Caenogastropoda</taxon>
        <taxon>Sorbeoconcha</taxon>
        <taxon>Cerithioidea</taxon>
        <taxon>Batillariidae</taxon>
        <taxon>Batillaria</taxon>
    </lineage>
</organism>